<keyword evidence="3" id="KW-1185">Reference proteome</keyword>
<name>L9ZY82_9EURY</name>
<sequence>MGLRDKLTAMLQAAPQTVETTGGGPVDRGNDIQRDTPPKDDYHTYRRQYRTNPFVAAALDIRASETVRPGYRIEADDDSLKQELEDWAREAAYYAGESGEDLSPLLWTVARDHDLDGIVLAENVWDDPSDPSTLEGVKQFDPAQTDFLTPDNSSMLFPADEEDLPRDEEGNRIAPEERTPSGKIPSAVQYPEGWGFDENENYLSQDDYIKLTRSPGFSDKRAPGGNAPKSADFGPNRGVSLVESISAEVDRMEARSQDYNASIAAHAYPRLKVQFEDYERGNEVVSWDREKIADYMGKLTREGDNKKYSLDGDWVDPGGSVGSPPGADAELIEGSVPDVIDSLHYSVDYILSGLRVPKALVGFGDNINRDITGDQRGQFEQDIYHNRRKIERKFLTPLFRMKAREIRGDGPFDESVDVSDVTGHLEPEDEENPLKDEDFDAQEFKTMMEGVTNFLDSGADVYFEDVTELLGEILGMDLEEYAVDPEELEQELNEMGPLDDGQDPDIPEEGDEPPEPPEEQGGDGIPADD</sequence>
<evidence type="ECO:0000313" key="3">
    <source>
        <dbReference type="Proteomes" id="UP000011648"/>
    </source>
</evidence>
<dbReference type="EMBL" id="AOIL01000037">
    <property type="protein sequence ID" value="ELY91465.1"/>
    <property type="molecule type" value="Genomic_DNA"/>
</dbReference>
<dbReference type="AlphaFoldDB" id="L9ZY82"/>
<feature type="region of interest" description="Disordered" evidence="1">
    <location>
        <begin position="410"/>
        <end position="436"/>
    </location>
</feature>
<gene>
    <name evidence="2" type="ORF">C484_10571</name>
</gene>
<dbReference type="PATRIC" id="fig|1230458.4.peg.2128"/>
<feature type="compositionally biased region" description="Basic and acidic residues" evidence="1">
    <location>
        <begin position="28"/>
        <end position="44"/>
    </location>
</feature>
<feature type="region of interest" description="Disordered" evidence="1">
    <location>
        <begin position="13"/>
        <end position="44"/>
    </location>
</feature>
<comment type="caution">
    <text evidence="2">The sequence shown here is derived from an EMBL/GenBank/DDBJ whole genome shotgun (WGS) entry which is preliminary data.</text>
</comment>
<feature type="region of interest" description="Disordered" evidence="1">
    <location>
        <begin position="146"/>
        <end position="187"/>
    </location>
</feature>
<feature type="compositionally biased region" description="Acidic residues" evidence="1">
    <location>
        <begin position="481"/>
        <end position="492"/>
    </location>
</feature>
<reference evidence="2 3" key="1">
    <citation type="journal article" date="2014" name="PLoS Genet.">
        <title>Phylogenetically driven sequencing of extremely halophilic archaea reveals strategies for static and dynamic osmo-response.</title>
        <authorList>
            <person name="Becker E.A."/>
            <person name="Seitzer P.M."/>
            <person name="Tritt A."/>
            <person name="Larsen D."/>
            <person name="Krusor M."/>
            <person name="Yao A.I."/>
            <person name="Wu D."/>
            <person name="Madern D."/>
            <person name="Eisen J.A."/>
            <person name="Darling A.E."/>
            <person name="Facciotti M.T."/>
        </authorList>
    </citation>
    <scope>NUCLEOTIDE SEQUENCE [LARGE SCALE GENOMIC DNA]</scope>
    <source>
        <strain evidence="2 3">DSM 12281</strain>
    </source>
</reference>
<protein>
    <recommendedName>
        <fullName evidence="4">Portal protein</fullName>
    </recommendedName>
</protein>
<dbReference type="RefSeq" id="WP_006825867.1">
    <property type="nucleotide sequence ID" value="NZ_AOIL01000037.1"/>
</dbReference>
<evidence type="ECO:0000256" key="1">
    <source>
        <dbReference type="SAM" id="MobiDB-lite"/>
    </source>
</evidence>
<evidence type="ECO:0000313" key="2">
    <source>
        <dbReference type="EMBL" id="ELY91465.1"/>
    </source>
</evidence>
<feature type="compositionally biased region" description="Acidic residues" evidence="1">
    <location>
        <begin position="500"/>
        <end position="529"/>
    </location>
</feature>
<accession>L9ZY82</accession>
<evidence type="ECO:0008006" key="4">
    <source>
        <dbReference type="Google" id="ProtNLM"/>
    </source>
</evidence>
<dbReference type="Proteomes" id="UP000011648">
    <property type="component" value="Unassembled WGS sequence"/>
</dbReference>
<feature type="compositionally biased region" description="Acidic residues" evidence="1">
    <location>
        <begin position="427"/>
        <end position="436"/>
    </location>
</feature>
<feature type="region of interest" description="Disordered" evidence="1">
    <location>
        <begin position="481"/>
        <end position="529"/>
    </location>
</feature>
<dbReference type="OrthoDB" id="385406at2157"/>
<feature type="compositionally biased region" description="Basic and acidic residues" evidence="1">
    <location>
        <begin position="167"/>
        <end position="180"/>
    </location>
</feature>
<feature type="region of interest" description="Disordered" evidence="1">
    <location>
        <begin position="214"/>
        <end position="235"/>
    </location>
</feature>
<proteinExistence type="predicted"/>
<dbReference type="STRING" id="1230458.C484_10571"/>
<organism evidence="2 3">
    <name type="scientific">Natrialba taiwanensis DSM 12281</name>
    <dbReference type="NCBI Taxonomy" id="1230458"/>
    <lineage>
        <taxon>Archaea</taxon>
        <taxon>Methanobacteriati</taxon>
        <taxon>Methanobacteriota</taxon>
        <taxon>Stenosarchaea group</taxon>
        <taxon>Halobacteria</taxon>
        <taxon>Halobacteriales</taxon>
        <taxon>Natrialbaceae</taxon>
        <taxon>Natrialba</taxon>
    </lineage>
</organism>
<feature type="compositionally biased region" description="Polar residues" evidence="1">
    <location>
        <begin position="146"/>
        <end position="155"/>
    </location>
</feature>